<dbReference type="InterPro" id="IPR004045">
    <property type="entry name" value="Glutathione_S-Trfase_N"/>
</dbReference>
<dbReference type="FunFam" id="3.40.30.10:FF:000034">
    <property type="entry name" value="glutathione S-transferase 1"/>
    <property type="match status" value="1"/>
</dbReference>
<accession>Q7KIF4</accession>
<feature type="domain" description="GST N-terminal" evidence="7">
    <location>
        <begin position="1"/>
        <end position="80"/>
    </location>
</feature>
<dbReference type="SUPFAM" id="SSF47616">
    <property type="entry name" value="GST C-terminal domain-like"/>
    <property type="match status" value="1"/>
</dbReference>
<evidence type="ECO:0000259" key="8">
    <source>
        <dbReference type="PROSITE" id="PS50405"/>
    </source>
</evidence>
<dbReference type="SUPFAM" id="SSF52833">
    <property type="entry name" value="Thioredoxin-like"/>
    <property type="match status" value="1"/>
</dbReference>
<dbReference type="GO" id="GO:0006749">
    <property type="term" value="P:glutathione metabolic process"/>
    <property type="evidence" value="ECO:0007669"/>
    <property type="project" value="TreeGrafter"/>
</dbReference>
<keyword evidence="4 9" id="KW-0808">Transferase</keyword>
<dbReference type="EC" id="2.5.1.18" evidence="3"/>
<dbReference type="InterPro" id="IPR010987">
    <property type="entry name" value="Glutathione-S-Trfase_C-like"/>
</dbReference>
<dbReference type="GO" id="GO:0004364">
    <property type="term" value="F:glutathione transferase activity"/>
    <property type="evidence" value="ECO:0007669"/>
    <property type="project" value="UniProtKB-EC"/>
</dbReference>
<dbReference type="Gene3D" id="1.20.1050.10">
    <property type="match status" value="1"/>
</dbReference>
<dbReference type="FunFam" id="1.20.1050.10:FF:000007">
    <property type="entry name" value="Glutathione S-transferase 1-1"/>
    <property type="match status" value="1"/>
</dbReference>
<dbReference type="SFLD" id="SFLDG00358">
    <property type="entry name" value="Main_(cytGST)"/>
    <property type="match status" value="1"/>
</dbReference>
<dbReference type="Pfam" id="PF02798">
    <property type="entry name" value="GST_N"/>
    <property type="match status" value="1"/>
</dbReference>
<sequence length="217" mass="24224">MDFYYLPGSAPCRAVQMTAAAVGVELNLKLTNLMAGEHMKPEFLKLNPQHCVPTLVDDGFALCESRAIMCYLVEKYGKPIEADRLLPSDPQRRAIVNQRLYFDMGTLYQRFGDYYYPQIFEGAAASEANYAKIGEALTFLDTFLEGDAKFVAGGDSFSLADISVYATLTTFEVAGHDFSAYGNVLRWYKSMAGTIPGADMNRSWAEAARPFFDRIKH</sequence>
<evidence type="ECO:0000256" key="2">
    <source>
        <dbReference type="ARBA" id="ARBA00011738"/>
    </source>
</evidence>
<dbReference type="PROSITE" id="PS50405">
    <property type="entry name" value="GST_CTER"/>
    <property type="match status" value="1"/>
</dbReference>
<evidence type="ECO:0000256" key="1">
    <source>
        <dbReference type="ARBA" id="ARBA00009899"/>
    </source>
</evidence>
<evidence type="ECO:0000256" key="5">
    <source>
        <dbReference type="ARBA" id="ARBA00041523"/>
    </source>
</evidence>
<proteinExistence type="inferred from homology"/>
<feature type="domain" description="GST C-terminal" evidence="8">
    <location>
        <begin position="89"/>
        <end position="211"/>
    </location>
</feature>
<evidence type="ECO:0000256" key="3">
    <source>
        <dbReference type="ARBA" id="ARBA00012452"/>
    </source>
</evidence>
<gene>
    <name evidence="9" type="primary">GST1</name>
</gene>
<dbReference type="SFLD" id="SFLDS00019">
    <property type="entry name" value="Glutathione_Transferase_(cytos"/>
    <property type="match status" value="1"/>
</dbReference>
<dbReference type="Pfam" id="PF13410">
    <property type="entry name" value="GST_C_2"/>
    <property type="match status" value="1"/>
</dbReference>
<dbReference type="CDD" id="cd03177">
    <property type="entry name" value="GST_C_Delta_Epsilon"/>
    <property type="match status" value="1"/>
</dbReference>
<dbReference type="PANTHER" id="PTHR43969:SF9">
    <property type="entry name" value="GLUTATHIONE S TRANSFERASE D10, ISOFORM A-RELATED"/>
    <property type="match status" value="1"/>
</dbReference>
<comment type="similarity">
    <text evidence="1">Belongs to the GST superfamily. Theta family.</text>
</comment>
<dbReference type="InterPro" id="IPR036282">
    <property type="entry name" value="Glutathione-S-Trfase_C_sf"/>
</dbReference>
<dbReference type="InterPro" id="IPR040079">
    <property type="entry name" value="Glutathione_S-Trfase"/>
</dbReference>
<dbReference type="PANTHER" id="PTHR43969">
    <property type="entry name" value="GLUTATHIONE S TRANSFERASE D10, ISOFORM A-RELATED"/>
    <property type="match status" value="1"/>
</dbReference>
<dbReference type="InterPro" id="IPR036249">
    <property type="entry name" value="Thioredoxin-like_sf"/>
</dbReference>
<dbReference type="Gene3D" id="3.40.30.10">
    <property type="entry name" value="Glutaredoxin"/>
    <property type="match status" value="1"/>
</dbReference>
<organism evidence="9">
    <name type="scientific">Anopheles cracens</name>
    <dbReference type="NCBI Taxonomy" id="123217"/>
    <lineage>
        <taxon>Eukaryota</taxon>
        <taxon>Metazoa</taxon>
        <taxon>Ecdysozoa</taxon>
        <taxon>Arthropoda</taxon>
        <taxon>Hexapoda</taxon>
        <taxon>Insecta</taxon>
        <taxon>Pterygota</taxon>
        <taxon>Neoptera</taxon>
        <taxon>Endopterygota</taxon>
        <taxon>Diptera</taxon>
        <taxon>Nematocera</taxon>
        <taxon>Culicoidea</taxon>
        <taxon>Culicidae</taxon>
        <taxon>Anophelinae</taxon>
        <taxon>Anopheles</taxon>
    </lineage>
</organism>
<evidence type="ECO:0000256" key="6">
    <source>
        <dbReference type="ARBA" id="ARBA00047960"/>
    </source>
</evidence>
<protein>
    <recommendedName>
        <fullName evidence="3">glutathione transferase</fullName>
        <ecNumber evidence="3">2.5.1.18</ecNumber>
    </recommendedName>
    <alternativeName>
        <fullName evidence="5">GST class-theta</fullName>
    </alternativeName>
</protein>
<comment type="catalytic activity">
    <reaction evidence="6">
        <text>RX + glutathione = an S-substituted glutathione + a halide anion + H(+)</text>
        <dbReference type="Rhea" id="RHEA:16437"/>
        <dbReference type="ChEBI" id="CHEBI:15378"/>
        <dbReference type="ChEBI" id="CHEBI:16042"/>
        <dbReference type="ChEBI" id="CHEBI:17792"/>
        <dbReference type="ChEBI" id="CHEBI:57925"/>
        <dbReference type="ChEBI" id="CHEBI:90779"/>
        <dbReference type="EC" id="2.5.1.18"/>
    </reaction>
</comment>
<name>Q7KIF4_9DIPT</name>
<comment type="subunit">
    <text evidence="2">Homodimer.</text>
</comment>
<dbReference type="EMBL" id="AF251478">
    <property type="protein sequence ID" value="AAG17624.1"/>
    <property type="molecule type" value="Genomic_DNA"/>
</dbReference>
<evidence type="ECO:0000256" key="4">
    <source>
        <dbReference type="ARBA" id="ARBA00022679"/>
    </source>
</evidence>
<dbReference type="CDD" id="cd03045">
    <property type="entry name" value="GST_N_Delta_Epsilon"/>
    <property type="match status" value="1"/>
</dbReference>
<evidence type="ECO:0000313" key="9">
    <source>
        <dbReference type="EMBL" id="AAG17624.1"/>
    </source>
</evidence>
<dbReference type="PROSITE" id="PS50404">
    <property type="entry name" value="GST_NTER"/>
    <property type="match status" value="1"/>
</dbReference>
<dbReference type="AlphaFoldDB" id="Q7KIF4"/>
<dbReference type="SFLD" id="SFLDG01153">
    <property type="entry name" value="Main.4:_Theta-like"/>
    <property type="match status" value="1"/>
</dbReference>
<evidence type="ECO:0000259" key="7">
    <source>
        <dbReference type="PROSITE" id="PS50404"/>
    </source>
</evidence>
<reference evidence="9" key="1">
    <citation type="journal article" date="2001" name="Insect Biochem. Mol. Biol.">
        <title>Genomic organization and putative promoters of highly conserved glutathione S-transferases originating by alternative splicing in Anopheles dirus.</title>
        <authorList>
            <person name="Pongjaroenkit S."/>
            <person name="Jirajaroenrat K."/>
            <person name="Boonchauy C."/>
            <person name="Chanama U."/>
            <person name="Leetachewa S."/>
            <person name="Prapanthadara L."/>
            <person name="Ketterman A.J."/>
        </authorList>
    </citation>
    <scope>NUCLEOTIDE SEQUENCE</scope>
</reference>